<dbReference type="UniPathway" id="UPA00896">
    <property type="reaction ID" value="UER00863"/>
</dbReference>
<evidence type="ECO:0000256" key="16">
    <source>
        <dbReference type="SAM" id="MobiDB-lite"/>
    </source>
</evidence>
<dbReference type="GO" id="GO:0033554">
    <property type="term" value="P:cellular response to stress"/>
    <property type="evidence" value="ECO:0007669"/>
    <property type="project" value="UniProtKB-ARBA"/>
</dbReference>
<dbReference type="STRING" id="3076.A0A2P6TW48"/>
<keyword evidence="11 17" id="KW-1133">Transmembrane helix</keyword>
<dbReference type="Proteomes" id="UP000239899">
    <property type="component" value="Unassembled WGS sequence"/>
</dbReference>
<evidence type="ECO:0000256" key="13">
    <source>
        <dbReference type="ARBA" id="ARBA00023239"/>
    </source>
</evidence>
<organism evidence="19 20">
    <name type="scientific">Chlorella sorokiniana</name>
    <name type="common">Freshwater green alga</name>
    <dbReference type="NCBI Taxonomy" id="3076"/>
    <lineage>
        <taxon>Eukaryota</taxon>
        <taxon>Viridiplantae</taxon>
        <taxon>Chlorophyta</taxon>
        <taxon>core chlorophytes</taxon>
        <taxon>Trebouxiophyceae</taxon>
        <taxon>Chlorellales</taxon>
        <taxon>Chlorellaceae</taxon>
        <taxon>Chlorella clade</taxon>
        <taxon>Chlorella</taxon>
    </lineage>
</organism>
<keyword evidence="12 17" id="KW-0472">Membrane</keyword>
<dbReference type="GO" id="GO:0005789">
    <property type="term" value="C:endoplasmic reticulum membrane"/>
    <property type="evidence" value="ECO:0007669"/>
    <property type="project" value="UniProtKB-SubCell"/>
</dbReference>
<evidence type="ECO:0000256" key="1">
    <source>
        <dbReference type="ARBA" id="ARBA00003292"/>
    </source>
</evidence>
<dbReference type="GO" id="GO:0046951">
    <property type="term" value="P:ketone body biosynthetic process"/>
    <property type="evidence" value="ECO:0007669"/>
    <property type="project" value="TreeGrafter"/>
</dbReference>
<feature type="domain" description="Pyruvate carboxyltransferase" evidence="18">
    <location>
        <begin position="527"/>
        <end position="795"/>
    </location>
</feature>
<evidence type="ECO:0000256" key="15">
    <source>
        <dbReference type="SAM" id="Coils"/>
    </source>
</evidence>
<dbReference type="InterPro" id="IPR007599">
    <property type="entry name" value="DER1"/>
</dbReference>
<comment type="similarity">
    <text evidence="4">Belongs to the TMEM14 family.</text>
</comment>
<evidence type="ECO:0000256" key="5">
    <source>
        <dbReference type="ARBA" id="ARBA00008917"/>
    </source>
</evidence>
<keyword evidence="20" id="KW-1185">Reference proteome</keyword>
<dbReference type="AlphaFoldDB" id="A0A2P6TW48"/>
<gene>
    <name evidence="19" type="ORF">C2E21_3114</name>
</gene>
<dbReference type="Gene3D" id="3.20.20.70">
    <property type="entry name" value="Aldolase class I"/>
    <property type="match status" value="1"/>
</dbReference>
<dbReference type="GO" id="GO:0046872">
    <property type="term" value="F:metal ion binding"/>
    <property type="evidence" value="ECO:0007669"/>
    <property type="project" value="UniProtKB-KW"/>
</dbReference>
<name>A0A2P6TW48_CHLSO</name>
<keyword evidence="8 17" id="KW-0812">Transmembrane</keyword>
<keyword evidence="15" id="KW-0175">Coiled coil</keyword>
<dbReference type="InterPro" id="IPR005349">
    <property type="entry name" value="TMEM14"/>
</dbReference>
<accession>A0A2P6TW48</accession>
<comment type="similarity">
    <text evidence="5">Belongs to the derlin family.</text>
</comment>
<feature type="compositionally biased region" description="Basic and acidic residues" evidence="16">
    <location>
        <begin position="54"/>
        <end position="68"/>
    </location>
</feature>
<evidence type="ECO:0000256" key="6">
    <source>
        <dbReference type="ARBA" id="ARBA00009405"/>
    </source>
</evidence>
<feature type="region of interest" description="Disordered" evidence="16">
    <location>
        <begin position="1"/>
        <end position="85"/>
    </location>
</feature>
<dbReference type="Gene3D" id="1.10.10.1740">
    <property type="entry name" value="Transmembrane protein 14-like"/>
    <property type="match status" value="1"/>
</dbReference>
<dbReference type="PROSITE" id="PS50991">
    <property type="entry name" value="PYR_CT"/>
    <property type="match status" value="1"/>
</dbReference>
<dbReference type="PANTHER" id="PTHR42738:SF7">
    <property type="entry name" value="HYDROXYMETHYLGLUTARYL-COA LYASE"/>
    <property type="match status" value="1"/>
</dbReference>
<feature type="transmembrane region" description="Helical" evidence="17">
    <location>
        <begin position="196"/>
        <end position="213"/>
    </location>
</feature>
<keyword evidence="10" id="KW-0256">Endoplasmic reticulum</keyword>
<dbReference type="InterPro" id="IPR044890">
    <property type="entry name" value="TMEM14_sf"/>
</dbReference>
<dbReference type="GO" id="GO:0004419">
    <property type="term" value="F:hydroxymethylglutaryl-CoA lyase activity"/>
    <property type="evidence" value="ECO:0007669"/>
    <property type="project" value="UniProtKB-EC"/>
</dbReference>
<proteinExistence type="inferred from homology"/>
<feature type="transmembrane region" description="Helical" evidence="17">
    <location>
        <begin position="285"/>
        <end position="307"/>
    </location>
</feature>
<feature type="transmembrane region" description="Helical" evidence="17">
    <location>
        <begin position="368"/>
        <end position="388"/>
    </location>
</feature>
<keyword evidence="13" id="KW-0456">Lyase</keyword>
<comment type="subcellular location">
    <subcellularLocation>
        <location evidence="2">Endoplasmic reticulum membrane</location>
        <topology evidence="2">Multi-pass membrane protein</topology>
    </subcellularLocation>
</comment>
<feature type="transmembrane region" description="Helical" evidence="17">
    <location>
        <begin position="220"/>
        <end position="238"/>
    </location>
</feature>
<dbReference type="GO" id="GO:0006552">
    <property type="term" value="P:L-leucine catabolic process"/>
    <property type="evidence" value="ECO:0007669"/>
    <property type="project" value="TreeGrafter"/>
</dbReference>
<dbReference type="SUPFAM" id="SSF144091">
    <property type="entry name" value="Rhomboid-like"/>
    <property type="match status" value="1"/>
</dbReference>
<feature type="compositionally biased region" description="Low complexity" evidence="16">
    <location>
        <begin position="1"/>
        <end position="20"/>
    </location>
</feature>
<evidence type="ECO:0000256" key="17">
    <source>
        <dbReference type="SAM" id="Phobius"/>
    </source>
</evidence>
<feature type="transmembrane region" description="Helical" evidence="17">
    <location>
        <begin position="147"/>
        <end position="165"/>
    </location>
</feature>
<dbReference type="CDD" id="cd07938">
    <property type="entry name" value="DRE_TIM_HMGL"/>
    <property type="match status" value="1"/>
</dbReference>
<evidence type="ECO:0000256" key="8">
    <source>
        <dbReference type="ARBA" id="ARBA00022692"/>
    </source>
</evidence>
<dbReference type="InterPro" id="IPR013785">
    <property type="entry name" value="Aldolase_TIM"/>
</dbReference>
<comment type="similarity">
    <text evidence="6">Belongs to the HMG-CoA lyase family.</text>
</comment>
<dbReference type="OrthoDB" id="1905920at2759"/>
<evidence type="ECO:0000256" key="10">
    <source>
        <dbReference type="ARBA" id="ARBA00022824"/>
    </source>
</evidence>
<evidence type="ECO:0000256" key="14">
    <source>
        <dbReference type="ARBA" id="ARBA00049877"/>
    </source>
</evidence>
<feature type="transmembrane region" description="Helical" evidence="17">
    <location>
        <begin position="327"/>
        <end position="347"/>
    </location>
</feature>
<dbReference type="EC" id="4.1.3.4" evidence="7"/>
<comment type="pathway">
    <text evidence="3">Metabolic intermediate metabolism; (S)-3-hydroxy-3-methylglutaryl-CoA degradation; acetoacetate from (S)-3-hydroxy-3-methylglutaryl-CoA: step 1/1.</text>
</comment>
<evidence type="ECO:0000256" key="9">
    <source>
        <dbReference type="ARBA" id="ARBA00022723"/>
    </source>
</evidence>
<dbReference type="PANTHER" id="PTHR42738">
    <property type="entry name" value="HYDROXYMETHYLGLUTARYL-COA LYASE"/>
    <property type="match status" value="1"/>
</dbReference>
<dbReference type="InterPro" id="IPR000138">
    <property type="entry name" value="HMG_CoA_lyase_AS"/>
</dbReference>
<evidence type="ECO:0000256" key="4">
    <source>
        <dbReference type="ARBA" id="ARBA00007590"/>
    </source>
</evidence>
<feature type="compositionally biased region" description="Gly residues" evidence="16">
    <location>
        <begin position="109"/>
        <end position="138"/>
    </location>
</feature>
<dbReference type="FunFam" id="3.20.20.70:FF:000201">
    <property type="entry name" value="Hydroxymethylglutaryl-CoA lyase"/>
    <property type="match status" value="1"/>
</dbReference>
<evidence type="ECO:0000256" key="7">
    <source>
        <dbReference type="ARBA" id="ARBA00012910"/>
    </source>
</evidence>
<dbReference type="FunFam" id="1.20.1540.10:FF:000016">
    <property type="entry name" value="Derlin"/>
    <property type="match status" value="1"/>
</dbReference>
<dbReference type="NCBIfam" id="NF004283">
    <property type="entry name" value="PRK05692.1"/>
    <property type="match status" value="1"/>
</dbReference>
<keyword evidence="9" id="KW-0479">Metal-binding</keyword>
<dbReference type="Pfam" id="PF04511">
    <property type="entry name" value="DER1"/>
    <property type="match status" value="1"/>
</dbReference>
<dbReference type="SUPFAM" id="SSF51569">
    <property type="entry name" value="Aldolase"/>
    <property type="match status" value="1"/>
</dbReference>
<dbReference type="GO" id="GO:0051603">
    <property type="term" value="P:proteolysis involved in protein catabolic process"/>
    <property type="evidence" value="ECO:0007669"/>
    <property type="project" value="UniProtKB-ARBA"/>
</dbReference>
<dbReference type="EMBL" id="LHPG02000005">
    <property type="protein sequence ID" value="PRW58289.1"/>
    <property type="molecule type" value="Genomic_DNA"/>
</dbReference>
<evidence type="ECO:0000313" key="20">
    <source>
        <dbReference type="Proteomes" id="UP000239899"/>
    </source>
</evidence>
<dbReference type="InterPro" id="IPR043594">
    <property type="entry name" value="HMGL"/>
</dbReference>
<feature type="transmembrane region" description="Helical" evidence="17">
    <location>
        <begin position="250"/>
        <end position="273"/>
    </location>
</feature>
<protein>
    <recommendedName>
        <fullName evidence="7">hydroxymethylglutaryl-CoA lyase</fullName>
        <ecNumber evidence="7">4.1.3.4</ecNumber>
    </recommendedName>
</protein>
<evidence type="ECO:0000256" key="2">
    <source>
        <dbReference type="ARBA" id="ARBA00004477"/>
    </source>
</evidence>
<dbReference type="Pfam" id="PF03647">
    <property type="entry name" value="Tmemb_14"/>
    <property type="match status" value="1"/>
</dbReference>
<evidence type="ECO:0000259" key="18">
    <source>
        <dbReference type="PROSITE" id="PS50991"/>
    </source>
</evidence>
<feature type="coiled-coil region" evidence="15">
    <location>
        <begin position="923"/>
        <end position="950"/>
    </location>
</feature>
<dbReference type="PROSITE" id="PS01062">
    <property type="entry name" value="HMG_COA_LYASE"/>
    <property type="match status" value="1"/>
</dbReference>
<dbReference type="InterPro" id="IPR000891">
    <property type="entry name" value="PYR_CT"/>
</dbReference>
<dbReference type="InterPro" id="IPR035952">
    <property type="entry name" value="Rhomboid-like_sf"/>
</dbReference>
<evidence type="ECO:0000256" key="3">
    <source>
        <dbReference type="ARBA" id="ARBA00005143"/>
    </source>
</evidence>
<sequence length="1027" mass="108395">MQAASALAAKPLAARSSRAAPAHRRPRLAILASRLPGVPDYGYGQPDVPGQKKQGLEDPHDRLRRQEEEAAGAPPQRKWWDYGAPSASVGRPDIQLKPVTIPQLSPDDGNGGGSSNGGSSGGGGGGGGSGGNGGSGNGGNGNGPMRGFTYLFAALLMAGGLAAFVRRGSVKSLLFSAAAAMLLLISASVMHRRVGTLLALGTTLVLAGVMGQRANRSGKVFPAGVVAILSALMSIGYARTLALPVITRGYVSLCVITTAACALEIITPFNIYFNAKLIWQQHEYWRLFTNFFYFGSLGLDFFFHMFFLVKYSKSLEEGSFRNRAADFLWMLLFGAAILVGAAPWVNIQFLGSSLTFMMVYVWGRRHQYVNLSFLGIFTFTAPYLPWVLLAFSVMLGSSPLVDLLGMVAGHAYYFLEDVYPRMTGRRPLKTPAIIRALFPAGNIEAPRVAPMAAAAAPLAGGAAAPGAAAAAGGFGGAARLSRGLYAMLRHLAALAPSLQGASLLQTGLRSLSTAAPELLGRALPSSVTIVEVGPRDGLQNEKDKVPTDVKVELIERLAGAGVPVVEATSFVSPKWVPQLADAAEVMARIQRRPGVRYPVLAPNMKGFEAALAAGAREVAIFTAASEAFNRKNLNCSVEESLRKFDDVVAAAKAEGVAVRGYVSCVVGCPIQGEVRPQDAARVAVALRDMGCYEVSMGDTIGVGTAASVAAMFQACIDAGVPVGQLAAHMHDTYGQALANILAALQLGVSVVDSSVAGLGGCPYAQGATGNVATEDVVYLLTGLGVRHGVDMDQLLDASDFICQALGRRNNSRAAEALLKKRAAAQRKAAEAALLADSIKFLAKAAWSRFSGGDGGGGGGGDSGEVRALREEVQYQRGLMWYQMALQHAVKDRQREELLAAQVQQLSMLLCFALAQQQSAAAEAARERAAKDQHREELLAARQQLAALERQAAAPTAQVQQLSVLLWTALAQQQSSQDDDARARDEAARERAARHRLEERLLAVLEREAVLLRGPQSGDAAVPEPPSD</sequence>
<evidence type="ECO:0000256" key="12">
    <source>
        <dbReference type="ARBA" id="ARBA00023136"/>
    </source>
</evidence>
<comment type="caution">
    <text evidence="19">The sequence shown here is derived from an EMBL/GenBank/DDBJ whole genome shotgun (WGS) entry which is preliminary data.</text>
</comment>
<reference evidence="19 20" key="1">
    <citation type="journal article" date="2018" name="Plant J.">
        <title>Genome sequences of Chlorella sorokiniana UTEX 1602 and Micractinium conductrix SAG 241.80: implications to maltose excretion by a green alga.</title>
        <authorList>
            <person name="Arriola M.B."/>
            <person name="Velmurugan N."/>
            <person name="Zhang Y."/>
            <person name="Plunkett M.H."/>
            <person name="Hondzo H."/>
            <person name="Barney B.M."/>
        </authorList>
    </citation>
    <scope>NUCLEOTIDE SEQUENCE [LARGE SCALE GENOMIC DNA]</scope>
    <source>
        <strain evidence="20">UTEX 1602</strain>
    </source>
</reference>
<comment type="catalytic activity">
    <reaction evidence="14">
        <text>(3S)-3-hydroxy-3-methylglutaryl-CoA = acetoacetate + acetyl-CoA</text>
        <dbReference type="Rhea" id="RHEA:24404"/>
        <dbReference type="ChEBI" id="CHEBI:13705"/>
        <dbReference type="ChEBI" id="CHEBI:43074"/>
        <dbReference type="ChEBI" id="CHEBI:57288"/>
        <dbReference type="EC" id="4.1.3.4"/>
    </reaction>
</comment>
<evidence type="ECO:0000256" key="11">
    <source>
        <dbReference type="ARBA" id="ARBA00022989"/>
    </source>
</evidence>
<feature type="region of interest" description="Disordered" evidence="16">
    <location>
        <begin position="99"/>
        <end position="138"/>
    </location>
</feature>
<evidence type="ECO:0000313" key="19">
    <source>
        <dbReference type="EMBL" id="PRW58289.1"/>
    </source>
</evidence>
<feature type="transmembrane region" description="Helical" evidence="17">
    <location>
        <begin position="172"/>
        <end position="190"/>
    </location>
</feature>
<comment type="function">
    <text evidence="1">May be involved in the degradation process of specific misfolded endoplasmic reticulum (ER) luminal proteins.</text>
</comment>
<dbReference type="Pfam" id="PF00682">
    <property type="entry name" value="HMGL-like"/>
    <property type="match status" value="1"/>
</dbReference>